<evidence type="ECO:0000256" key="1">
    <source>
        <dbReference type="SAM" id="Phobius"/>
    </source>
</evidence>
<dbReference type="InterPro" id="IPR019595">
    <property type="entry name" value="DUF2470"/>
</dbReference>
<organism evidence="3 4">
    <name type="scientific">Athelia psychrophila</name>
    <dbReference type="NCBI Taxonomy" id="1759441"/>
    <lineage>
        <taxon>Eukaryota</taxon>
        <taxon>Fungi</taxon>
        <taxon>Dikarya</taxon>
        <taxon>Basidiomycota</taxon>
        <taxon>Agaricomycotina</taxon>
        <taxon>Agaricomycetes</taxon>
        <taxon>Agaricomycetidae</taxon>
        <taxon>Atheliales</taxon>
        <taxon>Atheliaceae</taxon>
        <taxon>Athelia</taxon>
    </lineage>
</organism>
<keyword evidence="4" id="KW-1185">Reference proteome</keyword>
<dbReference type="Pfam" id="PF10615">
    <property type="entry name" value="DUF2470"/>
    <property type="match status" value="1"/>
</dbReference>
<proteinExistence type="predicted"/>
<dbReference type="InterPro" id="IPR028110">
    <property type="entry name" value="TMEM254"/>
</dbReference>
<dbReference type="PANTHER" id="PTHR37783">
    <property type="entry name" value="MEMBRANE PROTEIN, PUTATIVE (AFU_ORTHOLOGUE AFUA_1G04315)-RELATED"/>
    <property type="match status" value="1"/>
</dbReference>
<sequence length="217" mass="23903">MSDPVAAKSGFLKAYMSSHPDTLVTYARYFGKITEDLSSAEMTAIDTKSMTLTCTIKGSLQKKVVVVEIDPPLSGYEEVKPRLLSMKADAQEGLGMIKAPRITNFRLAPGSFRPLPGYAILAYLSYPDYSPSPLMTPSRVINAFVGGWSTVQYGIWAAVISHVLEALYTLSLCIKAKTGFKVAFLYVLSTLVSGLYVWKDLRKRIQAARIESVMKVE</sequence>
<keyword evidence="1" id="KW-0472">Membrane</keyword>
<accession>A0A166MDV8</accession>
<evidence type="ECO:0000313" key="3">
    <source>
        <dbReference type="EMBL" id="KZP23904.1"/>
    </source>
</evidence>
<protein>
    <recommendedName>
        <fullName evidence="2">DUF2470 domain-containing protein</fullName>
    </recommendedName>
</protein>
<dbReference type="EMBL" id="KV417529">
    <property type="protein sequence ID" value="KZP23904.1"/>
    <property type="molecule type" value="Genomic_DNA"/>
</dbReference>
<dbReference type="Proteomes" id="UP000076532">
    <property type="component" value="Unassembled WGS sequence"/>
</dbReference>
<dbReference type="PANTHER" id="PTHR37783:SF1">
    <property type="entry name" value="MEMBRANE PROTEIN, PUTATIVE (AFU_ORTHOLOGUE AFUA_1G04315)-RELATED"/>
    <property type="match status" value="1"/>
</dbReference>
<keyword evidence="1" id="KW-1133">Transmembrane helix</keyword>
<evidence type="ECO:0000259" key="2">
    <source>
        <dbReference type="Pfam" id="PF10615"/>
    </source>
</evidence>
<keyword evidence="1" id="KW-0812">Transmembrane</keyword>
<name>A0A166MDV8_9AGAM</name>
<dbReference type="Pfam" id="PF14934">
    <property type="entry name" value="TMEM254"/>
    <property type="match status" value="1"/>
</dbReference>
<dbReference type="Gene3D" id="3.20.180.10">
    <property type="entry name" value="PNP-oxidase-like"/>
    <property type="match status" value="1"/>
</dbReference>
<feature type="transmembrane region" description="Helical" evidence="1">
    <location>
        <begin position="179"/>
        <end position="198"/>
    </location>
</feature>
<feature type="domain" description="DUF2470" evidence="2">
    <location>
        <begin position="14"/>
        <end position="86"/>
    </location>
</feature>
<gene>
    <name evidence="3" type="ORF">FIBSPDRAFT_910027</name>
</gene>
<reference evidence="3 4" key="1">
    <citation type="journal article" date="2016" name="Mol. Biol. Evol.">
        <title>Comparative Genomics of Early-Diverging Mushroom-Forming Fungi Provides Insights into the Origins of Lignocellulose Decay Capabilities.</title>
        <authorList>
            <person name="Nagy L.G."/>
            <person name="Riley R."/>
            <person name="Tritt A."/>
            <person name="Adam C."/>
            <person name="Daum C."/>
            <person name="Floudas D."/>
            <person name="Sun H."/>
            <person name="Yadav J.S."/>
            <person name="Pangilinan J."/>
            <person name="Larsson K.H."/>
            <person name="Matsuura K."/>
            <person name="Barry K."/>
            <person name="Labutti K."/>
            <person name="Kuo R."/>
            <person name="Ohm R.A."/>
            <person name="Bhattacharya S.S."/>
            <person name="Shirouzu T."/>
            <person name="Yoshinaga Y."/>
            <person name="Martin F.M."/>
            <person name="Grigoriev I.V."/>
            <person name="Hibbett D.S."/>
        </authorList>
    </citation>
    <scope>NUCLEOTIDE SEQUENCE [LARGE SCALE GENOMIC DNA]</scope>
    <source>
        <strain evidence="3 4">CBS 109695</strain>
    </source>
</reference>
<dbReference type="AlphaFoldDB" id="A0A166MDV8"/>
<evidence type="ECO:0000313" key="4">
    <source>
        <dbReference type="Proteomes" id="UP000076532"/>
    </source>
</evidence>
<dbReference type="OrthoDB" id="5553410at2759"/>
<dbReference type="InterPro" id="IPR037119">
    <property type="entry name" value="Haem_oxidase_HugZ-like_sf"/>
</dbReference>